<sequence>MNQTSCVPIVNTSRGNINSASHQFIIFKSW</sequence>
<accession>A0A2P2QD98</accession>
<proteinExistence type="predicted"/>
<organism evidence="1">
    <name type="scientific">Rhizophora mucronata</name>
    <name type="common">Asiatic mangrove</name>
    <dbReference type="NCBI Taxonomy" id="61149"/>
    <lineage>
        <taxon>Eukaryota</taxon>
        <taxon>Viridiplantae</taxon>
        <taxon>Streptophyta</taxon>
        <taxon>Embryophyta</taxon>
        <taxon>Tracheophyta</taxon>
        <taxon>Spermatophyta</taxon>
        <taxon>Magnoliopsida</taxon>
        <taxon>eudicotyledons</taxon>
        <taxon>Gunneridae</taxon>
        <taxon>Pentapetalae</taxon>
        <taxon>rosids</taxon>
        <taxon>fabids</taxon>
        <taxon>Malpighiales</taxon>
        <taxon>Rhizophoraceae</taxon>
        <taxon>Rhizophora</taxon>
    </lineage>
</organism>
<protein>
    <submittedName>
        <fullName evidence="1">Uncharacterized protein</fullName>
    </submittedName>
</protein>
<reference evidence="1" key="1">
    <citation type="submission" date="2018-02" db="EMBL/GenBank/DDBJ databases">
        <title>Rhizophora mucronata_Transcriptome.</title>
        <authorList>
            <person name="Meera S.P."/>
            <person name="Sreeshan A."/>
            <person name="Augustine A."/>
        </authorList>
    </citation>
    <scope>NUCLEOTIDE SEQUENCE</scope>
    <source>
        <tissue evidence="1">Leaf</tissue>
    </source>
</reference>
<evidence type="ECO:0000313" key="1">
    <source>
        <dbReference type="EMBL" id="MBX64948.1"/>
    </source>
</evidence>
<name>A0A2P2QD98_RHIMU</name>
<dbReference type="AlphaFoldDB" id="A0A2P2QD98"/>
<dbReference type="EMBL" id="GGEC01084464">
    <property type="protein sequence ID" value="MBX64948.1"/>
    <property type="molecule type" value="Transcribed_RNA"/>
</dbReference>